<dbReference type="Gene3D" id="3.40.190.290">
    <property type="match status" value="1"/>
</dbReference>
<dbReference type="RefSeq" id="WP_061173840.1">
    <property type="nucleotide sequence ID" value="NZ_FCOE02000003.1"/>
</dbReference>
<organism evidence="6 7">
    <name type="scientific">Caballeronia pedi</name>
    <dbReference type="NCBI Taxonomy" id="1777141"/>
    <lineage>
        <taxon>Bacteria</taxon>
        <taxon>Pseudomonadati</taxon>
        <taxon>Pseudomonadota</taxon>
        <taxon>Betaproteobacteria</taxon>
        <taxon>Burkholderiales</taxon>
        <taxon>Burkholderiaceae</taxon>
        <taxon>Caballeronia</taxon>
    </lineage>
</organism>
<dbReference type="AlphaFoldDB" id="A0A157ZWB6"/>
<comment type="similarity">
    <text evidence="1">Belongs to the LysR transcriptional regulatory family.</text>
</comment>
<dbReference type="InterPro" id="IPR005119">
    <property type="entry name" value="LysR_subst-bd"/>
</dbReference>
<dbReference type="Pfam" id="PF00126">
    <property type="entry name" value="HTH_1"/>
    <property type="match status" value="1"/>
</dbReference>
<dbReference type="InterPro" id="IPR036390">
    <property type="entry name" value="WH_DNA-bd_sf"/>
</dbReference>
<dbReference type="SUPFAM" id="SSF53850">
    <property type="entry name" value="Periplasmic binding protein-like II"/>
    <property type="match status" value="1"/>
</dbReference>
<dbReference type="FunFam" id="1.10.10.10:FF:000001">
    <property type="entry name" value="LysR family transcriptional regulator"/>
    <property type="match status" value="1"/>
</dbReference>
<dbReference type="PRINTS" id="PR00039">
    <property type="entry name" value="HTHLYSR"/>
</dbReference>
<evidence type="ECO:0000313" key="7">
    <source>
        <dbReference type="Proteomes" id="UP000054911"/>
    </source>
</evidence>
<feature type="domain" description="HTH lysR-type" evidence="5">
    <location>
        <begin position="1"/>
        <end position="59"/>
    </location>
</feature>
<evidence type="ECO:0000259" key="5">
    <source>
        <dbReference type="PROSITE" id="PS50931"/>
    </source>
</evidence>
<proteinExistence type="inferred from homology"/>
<comment type="caution">
    <text evidence="6">The sequence shown here is derived from an EMBL/GenBank/DDBJ whole genome shotgun (WGS) entry which is preliminary data.</text>
</comment>
<protein>
    <submittedName>
        <fullName evidence="6">LysR family transcriptional regulator</fullName>
    </submittedName>
</protein>
<dbReference type="SUPFAM" id="SSF46785">
    <property type="entry name" value="Winged helix' DNA-binding domain"/>
    <property type="match status" value="1"/>
</dbReference>
<keyword evidence="2" id="KW-0805">Transcription regulation</keyword>
<dbReference type="PROSITE" id="PS50931">
    <property type="entry name" value="HTH_LYSR"/>
    <property type="match status" value="1"/>
</dbReference>
<dbReference type="CDD" id="cd08422">
    <property type="entry name" value="PBP2_CrgA_like"/>
    <property type="match status" value="1"/>
</dbReference>
<keyword evidence="3" id="KW-0238">DNA-binding</keyword>
<dbReference type="InterPro" id="IPR058163">
    <property type="entry name" value="LysR-type_TF_proteobact-type"/>
</dbReference>
<dbReference type="InterPro" id="IPR036388">
    <property type="entry name" value="WH-like_DNA-bd_sf"/>
</dbReference>
<dbReference type="InterPro" id="IPR000847">
    <property type="entry name" value="LysR_HTH_N"/>
</dbReference>
<dbReference type="GO" id="GO:0043565">
    <property type="term" value="F:sequence-specific DNA binding"/>
    <property type="evidence" value="ECO:0007669"/>
    <property type="project" value="TreeGrafter"/>
</dbReference>
<reference evidence="6" key="1">
    <citation type="submission" date="2016-01" db="EMBL/GenBank/DDBJ databases">
        <authorList>
            <person name="Peeters C."/>
        </authorList>
    </citation>
    <scope>NUCLEOTIDE SEQUENCE [LARGE SCALE GENOMIC DNA]</scope>
    <source>
        <strain evidence="6">LMG 29323</strain>
    </source>
</reference>
<evidence type="ECO:0000256" key="4">
    <source>
        <dbReference type="ARBA" id="ARBA00023163"/>
    </source>
</evidence>
<dbReference type="PANTHER" id="PTHR30537:SF5">
    <property type="entry name" value="HTH-TYPE TRANSCRIPTIONAL ACTIVATOR TTDR-RELATED"/>
    <property type="match status" value="1"/>
</dbReference>
<dbReference type="Proteomes" id="UP000054911">
    <property type="component" value="Unassembled WGS sequence"/>
</dbReference>
<evidence type="ECO:0000313" key="6">
    <source>
        <dbReference type="EMBL" id="SAK49177.1"/>
    </source>
</evidence>
<name>A0A157ZWB6_9BURK</name>
<dbReference type="PANTHER" id="PTHR30537">
    <property type="entry name" value="HTH-TYPE TRANSCRIPTIONAL REGULATOR"/>
    <property type="match status" value="1"/>
</dbReference>
<dbReference type="STRING" id="1777141.AWB80_01312"/>
<keyword evidence="4" id="KW-0804">Transcription</keyword>
<keyword evidence="7" id="KW-1185">Reference proteome</keyword>
<gene>
    <name evidence="6" type="ORF">AWB80_01312</name>
</gene>
<dbReference type="EMBL" id="FCOE02000003">
    <property type="protein sequence ID" value="SAK49177.1"/>
    <property type="molecule type" value="Genomic_DNA"/>
</dbReference>
<dbReference type="Gene3D" id="1.10.10.10">
    <property type="entry name" value="Winged helix-like DNA-binding domain superfamily/Winged helix DNA-binding domain"/>
    <property type="match status" value="1"/>
</dbReference>
<evidence type="ECO:0000256" key="3">
    <source>
        <dbReference type="ARBA" id="ARBA00023125"/>
    </source>
</evidence>
<dbReference type="OrthoDB" id="9786526at2"/>
<evidence type="ECO:0000256" key="1">
    <source>
        <dbReference type="ARBA" id="ARBA00009437"/>
    </source>
</evidence>
<evidence type="ECO:0000256" key="2">
    <source>
        <dbReference type="ARBA" id="ARBA00023015"/>
    </source>
</evidence>
<dbReference type="GO" id="GO:0006351">
    <property type="term" value="P:DNA-templated transcription"/>
    <property type="evidence" value="ECO:0007669"/>
    <property type="project" value="TreeGrafter"/>
</dbReference>
<sequence>MDRFRAMETFVRVVDTGSFSSAARQLSIGQPAVSKVVSQLENWLKVSLLTRSTHGLAPTEAGQRFYERAQAALVEANEAELAARGAGAGLSGCLRVSATTTFSRIHIIPHLPKFLEQHPDLSIDVVMDDRVIDLVAEGIDLSLRIMTSLPDSSVVARKLASGRLHVLGTPAYFDRAGIPQVPTELEQHDAIIYSQLPTAWTFTRGSEEASVSMRGRARLSAAEGIREAVLSNLGMTVASNWMFTPELASGAVICVLNEWALPSVDAYAVFPTGRMVTAKARAFANFVETLLSAGRFGEES</sequence>
<dbReference type="Pfam" id="PF03466">
    <property type="entry name" value="LysR_substrate"/>
    <property type="match status" value="1"/>
</dbReference>
<dbReference type="GO" id="GO:0003700">
    <property type="term" value="F:DNA-binding transcription factor activity"/>
    <property type="evidence" value="ECO:0007669"/>
    <property type="project" value="InterPro"/>
</dbReference>
<accession>A0A157ZWB6</accession>